<dbReference type="HOGENOM" id="CLU_029244_1_1_6"/>
<dbReference type="AlphaFoldDB" id="W0DXU1"/>
<organism evidence="10 11">
    <name type="scientific">Thiomicrospira aerophila AL3</name>
    <dbReference type="NCBI Taxonomy" id="717772"/>
    <lineage>
        <taxon>Bacteria</taxon>
        <taxon>Pseudomonadati</taxon>
        <taxon>Pseudomonadota</taxon>
        <taxon>Gammaproteobacteria</taxon>
        <taxon>Thiotrichales</taxon>
        <taxon>Piscirickettsiaceae</taxon>
        <taxon>Thiomicrospira</taxon>
    </lineage>
</organism>
<dbReference type="EMBL" id="CP007030">
    <property type="protein sequence ID" value="AHF01666.1"/>
    <property type="molecule type" value="Genomic_DNA"/>
</dbReference>
<dbReference type="OrthoDB" id="9801042at2"/>
<dbReference type="InterPro" id="IPR002305">
    <property type="entry name" value="aa-tRNA-synth_Ic"/>
</dbReference>
<evidence type="ECO:0000313" key="10">
    <source>
        <dbReference type="EMBL" id="AHF01666.1"/>
    </source>
</evidence>
<dbReference type="InterPro" id="IPR002306">
    <property type="entry name" value="Trp-tRNA-ligase"/>
</dbReference>
<comment type="function">
    <text evidence="8">Catalyzes the attachment of tryptophan to tRNA(Trp).</text>
</comment>
<feature type="binding site" evidence="8">
    <location>
        <position position="189"/>
    </location>
    <ligand>
        <name>ATP</name>
        <dbReference type="ChEBI" id="CHEBI:30616"/>
    </ligand>
</feature>
<dbReference type="NCBIfam" id="TIGR00233">
    <property type="entry name" value="trpS"/>
    <property type="match status" value="1"/>
</dbReference>
<evidence type="ECO:0000313" key="11">
    <source>
        <dbReference type="Proteomes" id="UP000005380"/>
    </source>
</evidence>
<proteinExistence type="inferred from homology"/>
<keyword evidence="5 8" id="KW-0648">Protein biosynthesis</keyword>
<dbReference type="FunFam" id="1.10.240.10:FF:000002">
    <property type="entry name" value="Tryptophan--tRNA ligase"/>
    <property type="match status" value="1"/>
</dbReference>
<dbReference type="Gene3D" id="1.10.240.10">
    <property type="entry name" value="Tyrosyl-Transfer RNA Synthetase"/>
    <property type="match status" value="1"/>
</dbReference>
<dbReference type="Gene3D" id="3.40.50.620">
    <property type="entry name" value="HUPs"/>
    <property type="match status" value="1"/>
</dbReference>
<evidence type="ECO:0000256" key="8">
    <source>
        <dbReference type="HAMAP-Rule" id="MF_00140"/>
    </source>
</evidence>
<keyword evidence="4 8" id="KW-0067">ATP-binding</keyword>
<dbReference type="PANTHER" id="PTHR43766">
    <property type="entry name" value="TRYPTOPHAN--TRNA LIGASE, MITOCHONDRIAL"/>
    <property type="match status" value="1"/>
</dbReference>
<evidence type="ECO:0000256" key="7">
    <source>
        <dbReference type="ARBA" id="ARBA00049929"/>
    </source>
</evidence>
<name>W0DXU1_9GAMM</name>
<dbReference type="GO" id="GO:0006436">
    <property type="term" value="P:tryptophanyl-tRNA aminoacylation"/>
    <property type="evidence" value="ECO:0007669"/>
    <property type="project" value="UniProtKB-UniRule"/>
</dbReference>
<feature type="binding site" evidence="8">
    <location>
        <begin position="147"/>
        <end position="149"/>
    </location>
    <ligand>
        <name>ATP</name>
        <dbReference type="ChEBI" id="CHEBI:30616"/>
    </ligand>
</feature>
<feature type="short sequence motif" description="'KMSKS' region" evidence="8">
    <location>
        <begin position="198"/>
        <end position="202"/>
    </location>
</feature>
<reference evidence="10 11" key="1">
    <citation type="submission" date="2013-12" db="EMBL/GenBank/DDBJ databases">
        <authorList>
            <consortium name="DOE Joint Genome Institute"/>
            <person name="Kappler U."/>
            <person name="Huntemann M."/>
            <person name="Han J."/>
            <person name="Chen A."/>
            <person name="Kyrpides N."/>
            <person name="Mavromatis K."/>
            <person name="Markowitz V."/>
            <person name="Palaniappan K."/>
            <person name="Ivanova N."/>
            <person name="Schaumberg A."/>
            <person name="Pati A."/>
            <person name="Liolios K."/>
            <person name="Nordberg H.P."/>
            <person name="Cantor M.N."/>
            <person name="Hua S.X."/>
            <person name="Woyke T."/>
        </authorList>
    </citation>
    <scope>NUCLEOTIDE SEQUENCE [LARGE SCALE GENOMIC DNA]</scope>
    <source>
        <strain evidence="11">AL2</strain>
    </source>
</reference>
<dbReference type="STRING" id="717772.THIAE_07760"/>
<dbReference type="SUPFAM" id="SSF52374">
    <property type="entry name" value="Nucleotidylyl transferase"/>
    <property type="match status" value="1"/>
</dbReference>
<evidence type="ECO:0000256" key="2">
    <source>
        <dbReference type="ARBA" id="ARBA00022598"/>
    </source>
</evidence>
<evidence type="ECO:0000256" key="5">
    <source>
        <dbReference type="ARBA" id="ARBA00022917"/>
    </source>
</evidence>
<keyword evidence="8" id="KW-0963">Cytoplasm</keyword>
<dbReference type="InParanoid" id="W0DXU1"/>
<comment type="catalytic activity">
    <reaction evidence="7 8">
        <text>tRNA(Trp) + L-tryptophan + ATP = L-tryptophyl-tRNA(Trp) + AMP + diphosphate + H(+)</text>
        <dbReference type="Rhea" id="RHEA:24080"/>
        <dbReference type="Rhea" id="RHEA-COMP:9671"/>
        <dbReference type="Rhea" id="RHEA-COMP:9705"/>
        <dbReference type="ChEBI" id="CHEBI:15378"/>
        <dbReference type="ChEBI" id="CHEBI:30616"/>
        <dbReference type="ChEBI" id="CHEBI:33019"/>
        <dbReference type="ChEBI" id="CHEBI:57912"/>
        <dbReference type="ChEBI" id="CHEBI:78442"/>
        <dbReference type="ChEBI" id="CHEBI:78535"/>
        <dbReference type="ChEBI" id="CHEBI:456215"/>
        <dbReference type="EC" id="6.1.1.2"/>
    </reaction>
</comment>
<dbReference type="CDD" id="cd00806">
    <property type="entry name" value="TrpRS_core"/>
    <property type="match status" value="1"/>
</dbReference>
<feature type="binding site" evidence="8">
    <location>
        <begin position="11"/>
        <end position="13"/>
    </location>
    <ligand>
        <name>ATP</name>
        <dbReference type="ChEBI" id="CHEBI:30616"/>
    </ligand>
</feature>
<accession>W0DXU1</accession>
<dbReference type="EC" id="6.1.1.2" evidence="8"/>
<gene>
    <name evidence="8" type="primary">trpS</name>
    <name evidence="10" type="ORF">THIAE_07760</name>
</gene>
<dbReference type="Proteomes" id="UP000005380">
    <property type="component" value="Chromosome"/>
</dbReference>
<dbReference type="Pfam" id="PF00579">
    <property type="entry name" value="tRNA-synt_1b"/>
    <property type="match status" value="1"/>
</dbReference>
<dbReference type="RefSeq" id="WP_006460638.1">
    <property type="nucleotide sequence ID" value="NZ_CP007030.1"/>
</dbReference>
<feature type="binding site" evidence="8">
    <location>
        <begin position="19"/>
        <end position="20"/>
    </location>
    <ligand>
        <name>ATP</name>
        <dbReference type="ChEBI" id="CHEBI:30616"/>
    </ligand>
</feature>
<dbReference type="FunCoup" id="W0DXU1">
    <property type="interactions" value="461"/>
</dbReference>
<comment type="similarity">
    <text evidence="1 8 9">Belongs to the class-I aminoacyl-tRNA synthetase family.</text>
</comment>
<dbReference type="PRINTS" id="PR01039">
    <property type="entry name" value="TRNASYNTHTRP"/>
</dbReference>
<evidence type="ECO:0000256" key="6">
    <source>
        <dbReference type="ARBA" id="ARBA00023146"/>
    </source>
</evidence>
<comment type="caution">
    <text evidence="8">Lacks conserved residue(s) required for the propagation of feature annotation.</text>
</comment>
<dbReference type="GO" id="GO:0004830">
    <property type="term" value="F:tryptophan-tRNA ligase activity"/>
    <property type="evidence" value="ECO:0007669"/>
    <property type="project" value="UniProtKB-UniRule"/>
</dbReference>
<comment type="subunit">
    <text evidence="8">Homodimer.</text>
</comment>
<evidence type="ECO:0000256" key="1">
    <source>
        <dbReference type="ARBA" id="ARBA00005594"/>
    </source>
</evidence>
<feature type="binding site" evidence="8">
    <location>
        <position position="135"/>
    </location>
    <ligand>
        <name>L-tryptophan</name>
        <dbReference type="ChEBI" id="CHEBI:57912"/>
    </ligand>
</feature>
<keyword evidence="6 8" id="KW-0030">Aminoacyl-tRNA synthetase</keyword>
<protein>
    <recommendedName>
        <fullName evidence="8">Tryptophan--tRNA ligase</fullName>
        <ecNumber evidence="8">6.1.1.2</ecNumber>
    </recommendedName>
    <alternativeName>
        <fullName evidence="8">Tryptophanyl-tRNA synthetase</fullName>
        <shortName evidence="8">TrpRS</shortName>
    </alternativeName>
</protein>
<feature type="binding site" evidence="8">
    <location>
        <begin position="198"/>
        <end position="202"/>
    </location>
    <ligand>
        <name>ATP</name>
        <dbReference type="ChEBI" id="CHEBI:30616"/>
    </ligand>
</feature>
<evidence type="ECO:0000256" key="9">
    <source>
        <dbReference type="RuleBase" id="RU363036"/>
    </source>
</evidence>
<dbReference type="KEGG" id="tao:THIAE_07760"/>
<dbReference type="GO" id="GO:0005829">
    <property type="term" value="C:cytosol"/>
    <property type="evidence" value="ECO:0007669"/>
    <property type="project" value="TreeGrafter"/>
</dbReference>
<dbReference type="InterPro" id="IPR014729">
    <property type="entry name" value="Rossmann-like_a/b/a_fold"/>
</dbReference>
<dbReference type="InterPro" id="IPR024109">
    <property type="entry name" value="Trp-tRNA-ligase_bac-type"/>
</dbReference>
<evidence type="ECO:0000256" key="4">
    <source>
        <dbReference type="ARBA" id="ARBA00022840"/>
    </source>
</evidence>
<dbReference type="GO" id="GO:0005524">
    <property type="term" value="F:ATP binding"/>
    <property type="evidence" value="ECO:0007669"/>
    <property type="project" value="UniProtKB-UniRule"/>
</dbReference>
<keyword evidence="3 8" id="KW-0547">Nucleotide-binding</keyword>
<comment type="subcellular location">
    <subcellularLocation>
        <location evidence="8">Cytoplasm</location>
    </subcellularLocation>
</comment>
<sequence>MAKPILFSGIQPSGDLMLGNYIGSIKNWVKLQDDYQCLFSLVNMHAITVEQNPQDLIKRSLDFVALYLASGIDPQKSTVFIQSQVPEHAELAWILNCATYMGELNRMTQFKDKSQKHEHNINAGLFNYPVLMAADILLYQTELVPVGADQKQHLELTRDLAHRFNNRFEREIFKIPEPFIAPATSGGRIMSLQDPTSKMSKSDSNKNNFIALLDDPKTILKKCKKAVTDSGEVIEYDLDNKPGVSNLLTIYSVISGKTIEQVVQHFEGKMYGHLKVELGELIVEYLAPIQQRFYQIREDEAYLNAVLKTGAENARTQAQKTLRDVQHTIGFVLP</sequence>
<dbReference type="eggNOG" id="COG0180">
    <property type="taxonomic scope" value="Bacteria"/>
</dbReference>
<dbReference type="PANTHER" id="PTHR43766:SF1">
    <property type="entry name" value="TRYPTOPHAN--TRNA LIGASE, MITOCHONDRIAL"/>
    <property type="match status" value="1"/>
</dbReference>
<keyword evidence="2 8" id="KW-0436">Ligase</keyword>
<dbReference type="HAMAP" id="MF_00140_B">
    <property type="entry name" value="Trp_tRNA_synth_B"/>
    <property type="match status" value="1"/>
</dbReference>
<evidence type="ECO:0000256" key="3">
    <source>
        <dbReference type="ARBA" id="ARBA00022741"/>
    </source>
</evidence>
<keyword evidence="11" id="KW-1185">Reference proteome</keyword>
<dbReference type="InterPro" id="IPR050203">
    <property type="entry name" value="Trp-tRNA_synthetase"/>
</dbReference>